<evidence type="ECO:0000313" key="3">
    <source>
        <dbReference type="Proteomes" id="UP000294930"/>
    </source>
</evidence>
<comment type="caution">
    <text evidence="2">The sequence shown here is derived from an EMBL/GenBank/DDBJ whole genome shotgun (WGS) entry which is preliminary data.</text>
</comment>
<feature type="signal peptide" evidence="1">
    <location>
        <begin position="1"/>
        <end position="24"/>
    </location>
</feature>
<dbReference type="Proteomes" id="UP000294930">
    <property type="component" value="Unassembled WGS sequence"/>
</dbReference>
<dbReference type="PROSITE" id="PS51257">
    <property type="entry name" value="PROKAR_LIPOPROTEIN"/>
    <property type="match status" value="1"/>
</dbReference>
<accession>A0ABY2G2J2</accession>
<proteinExistence type="predicted"/>
<keyword evidence="1" id="KW-0732">Signal</keyword>
<dbReference type="EMBL" id="SOQZ01000007">
    <property type="protein sequence ID" value="TDY07605.1"/>
    <property type="molecule type" value="Genomic_DNA"/>
</dbReference>
<gene>
    <name evidence="2" type="ORF">A8975_2666</name>
</gene>
<feature type="chain" id="PRO_5046603325" evidence="1">
    <location>
        <begin position="25"/>
        <end position="176"/>
    </location>
</feature>
<sequence length="176" mass="19488">MALLKFIKIMRKIAALLVVLVAFAACKSEKKEPANDTVKEEVTYASFGKEIVADDAVDAKSMAKHYKDMSVGDSIPSKMIATVEEVCQAKGCWMKLKLEDDSQVMVKFKDYAFFVPKNIAGKEVIINGQAFVTETSVDQLRHIAEDGGKTTEEIEAITEPKKEYAFLADGVLLKEE</sequence>
<organism evidence="2 3">
    <name type="scientific">Meridianimaribacter flavus</name>
    <dbReference type="NCBI Taxonomy" id="571115"/>
    <lineage>
        <taxon>Bacteria</taxon>
        <taxon>Pseudomonadati</taxon>
        <taxon>Bacteroidota</taxon>
        <taxon>Flavobacteriia</taxon>
        <taxon>Flavobacteriales</taxon>
        <taxon>Flavobacteriaceae</taxon>
        <taxon>Meridianimaribacter</taxon>
    </lineage>
</organism>
<protein>
    <submittedName>
        <fullName evidence="2">Uncharacterized protein DUF4920</fullName>
    </submittedName>
</protein>
<dbReference type="InterPro" id="IPR032577">
    <property type="entry name" value="DUF4920"/>
</dbReference>
<name>A0ABY2G2J2_9FLAO</name>
<reference evidence="2 3" key="1">
    <citation type="submission" date="2019-03" db="EMBL/GenBank/DDBJ databases">
        <title>Genomic Encyclopedia of Type Strains, Phase III (KMG-III): the genomes of soil and plant-associated and newly described type strains.</title>
        <authorList>
            <person name="Whitman W."/>
        </authorList>
    </citation>
    <scope>NUCLEOTIDE SEQUENCE [LARGE SCALE GENOMIC DNA]</scope>
    <source>
        <strain evidence="2 3">CGMCC 1.10957</strain>
    </source>
</reference>
<keyword evidence="3" id="KW-1185">Reference proteome</keyword>
<dbReference type="Pfam" id="PF16267">
    <property type="entry name" value="DUF4920"/>
    <property type="match status" value="1"/>
</dbReference>
<evidence type="ECO:0000313" key="2">
    <source>
        <dbReference type="EMBL" id="TDY07605.1"/>
    </source>
</evidence>
<evidence type="ECO:0000256" key="1">
    <source>
        <dbReference type="SAM" id="SignalP"/>
    </source>
</evidence>